<evidence type="ECO:0000256" key="6">
    <source>
        <dbReference type="ARBA" id="ARBA00023136"/>
    </source>
</evidence>
<feature type="transmembrane region" description="Helical" evidence="7">
    <location>
        <begin position="381"/>
        <end position="400"/>
    </location>
</feature>
<feature type="transmembrane region" description="Helical" evidence="7">
    <location>
        <begin position="146"/>
        <end position="168"/>
    </location>
</feature>
<dbReference type="AlphaFoldDB" id="A0A9D1GDB1"/>
<reference evidence="10" key="1">
    <citation type="submission" date="2020-10" db="EMBL/GenBank/DDBJ databases">
        <authorList>
            <person name="Gilroy R."/>
        </authorList>
    </citation>
    <scope>NUCLEOTIDE SEQUENCE</scope>
    <source>
        <strain evidence="10">21143</strain>
    </source>
</reference>
<evidence type="ECO:0000259" key="8">
    <source>
        <dbReference type="Pfam" id="PF02687"/>
    </source>
</evidence>
<dbReference type="Pfam" id="PF02687">
    <property type="entry name" value="FtsX"/>
    <property type="match status" value="1"/>
</dbReference>
<dbReference type="Pfam" id="PF12704">
    <property type="entry name" value="MacB_PCD"/>
    <property type="match status" value="1"/>
</dbReference>
<gene>
    <name evidence="10" type="ORF">IAD06_00130</name>
</gene>
<reference evidence="10" key="2">
    <citation type="journal article" date="2021" name="PeerJ">
        <title>Extensive microbial diversity within the chicken gut microbiome revealed by metagenomics and culture.</title>
        <authorList>
            <person name="Gilroy R."/>
            <person name="Ravi A."/>
            <person name="Getino M."/>
            <person name="Pursley I."/>
            <person name="Horton D.L."/>
            <person name="Alikhan N.F."/>
            <person name="Baker D."/>
            <person name="Gharbi K."/>
            <person name="Hall N."/>
            <person name="Watson M."/>
            <person name="Adriaenssens E.M."/>
            <person name="Foster-Nyarko E."/>
            <person name="Jarju S."/>
            <person name="Secka A."/>
            <person name="Antonio M."/>
            <person name="Oren A."/>
            <person name="Chaudhuri R.R."/>
            <person name="La Ragione R."/>
            <person name="Hildebrand F."/>
            <person name="Pallen M.J."/>
        </authorList>
    </citation>
    <scope>NUCLEOTIDE SEQUENCE</scope>
    <source>
        <strain evidence="10">21143</strain>
    </source>
</reference>
<proteinExistence type="inferred from homology"/>
<organism evidence="10 11">
    <name type="scientific">Candidatus Caccoplasma intestinavium</name>
    <dbReference type="NCBI Taxonomy" id="2840716"/>
    <lineage>
        <taxon>Bacteria</taxon>
        <taxon>Pseudomonadati</taxon>
        <taxon>Bacteroidota</taxon>
        <taxon>Bacteroidia</taxon>
        <taxon>Bacteroidales</taxon>
        <taxon>Bacteroidaceae</taxon>
        <taxon>Bacteroidaceae incertae sedis</taxon>
        <taxon>Candidatus Caccoplasma</taxon>
    </lineage>
</organism>
<keyword evidence="5 7" id="KW-1133">Transmembrane helix</keyword>
<feature type="domain" description="ABC3 transporter permease C-terminal" evidence="8">
    <location>
        <begin position="281"/>
        <end position="405"/>
    </location>
</feature>
<dbReference type="EMBL" id="DVKT01000001">
    <property type="protein sequence ID" value="HIT38437.1"/>
    <property type="molecule type" value="Genomic_DNA"/>
</dbReference>
<keyword evidence="3" id="KW-1003">Cell membrane</keyword>
<comment type="caution">
    <text evidence="10">The sequence shown here is derived from an EMBL/GenBank/DDBJ whole genome shotgun (WGS) entry which is preliminary data.</text>
</comment>
<evidence type="ECO:0000256" key="7">
    <source>
        <dbReference type="SAM" id="Phobius"/>
    </source>
</evidence>
<feature type="transmembrane region" description="Helical" evidence="7">
    <location>
        <begin position="21"/>
        <end position="46"/>
    </location>
</feature>
<feature type="transmembrane region" description="Helical" evidence="7">
    <location>
        <begin position="355"/>
        <end position="375"/>
    </location>
</feature>
<evidence type="ECO:0000256" key="3">
    <source>
        <dbReference type="ARBA" id="ARBA00022475"/>
    </source>
</evidence>
<evidence type="ECO:0000256" key="2">
    <source>
        <dbReference type="ARBA" id="ARBA00005236"/>
    </source>
</evidence>
<dbReference type="Proteomes" id="UP000886722">
    <property type="component" value="Unassembled WGS sequence"/>
</dbReference>
<sequence>MPLSLNIAVRYLFSRKSHSAINLISLVSVLGVAVTTMAIICTLSVYNGFQEVVLSLCSRLDPPVKILPVQGKTIDMAAPEIAALYEWTDEIAALAPVVEENALAVFGNNQMPVFLKGVGNTYADVNTQLDETLLEGQFLFSDTTGYYVGLGAGVAMRLEMGAFFSRPLRLYAPKRKIRVNMANPSASFREKEVYASAVFAVNQQEYDETWVIAPLSLVRELYDYTTEATALELRLMDGVDESAFLTRLQNHLGGSYRVSDRLQQQASAYNMMQIEKWITFLILLFILLIATFNVIGSLSMLIIDKQGDIRTLHNLGADDALISRIFFVEGWLISAIGAGGGLILGILLCWLQQTFGLLSMGGVPGTFVVDAYPVRFLWSDALIVLLVVVLLGVVASWFPVRYLRKRWLSQGQTVSDG</sequence>
<feature type="transmembrane region" description="Helical" evidence="7">
    <location>
        <begin position="323"/>
        <end position="348"/>
    </location>
</feature>
<evidence type="ECO:0000256" key="1">
    <source>
        <dbReference type="ARBA" id="ARBA00004651"/>
    </source>
</evidence>
<feature type="domain" description="MacB-like periplasmic core" evidence="9">
    <location>
        <begin position="25"/>
        <end position="249"/>
    </location>
</feature>
<accession>A0A9D1GDB1</accession>
<comment type="similarity">
    <text evidence="2">Belongs to the ABC-4 integral membrane protein family. LolC/E subfamily.</text>
</comment>
<name>A0A9D1GDB1_9BACT</name>
<dbReference type="InterPro" id="IPR025857">
    <property type="entry name" value="MacB_PCD"/>
</dbReference>
<protein>
    <submittedName>
        <fullName evidence="10">ABC transporter permease</fullName>
    </submittedName>
</protein>
<keyword evidence="4 7" id="KW-0812">Transmembrane</keyword>
<dbReference type="PANTHER" id="PTHR30489">
    <property type="entry name" value="LIPOPROTEIN-RELEASING SYSTEM TRANSMEMBRANE PROTEIN LOLE"/>
    <property type="match status" value="1"/>
</dbReference>
<evidence type="ECO:0000313" key="11">
    <source>
        <dbReference type="Proteomes" id="UP000886722"/>
    </source>
</evidence>
<comment type="subcellular location">
    <subcellularLocation>
        <location evidence="1">Cell membrane</location>
        <topology evidence="1">Multi-pass membrane protein</topology>
    </subcellularLocation>
</comment>
<dbReference type="InterPro" id="IPR003838">
    <property type="entry name" value="ABC3_permease_C"/>
</dbReference>
<dbReference type="GO" id="GO:0098797">
    <property type="term" value="C:plasma membrane protein complex"/>
    <property type="evidence" value="ECO:0007669"/>
    <property type="project" value="TreeGrafter"/>
</dbReference>
<dbReference type="GO" id="GO:0044874">
    <property type="term" value="P:lipoprotein localization to outer membrane"/>
    <property type="evidence" value="ECO:0007669"/>
    <property type="project" value="TreeGrafter"/>
</dbReference>
<evidence type="ECO:0000259" key="9">
    <source>
        <dbReference type="Pfam" id="PF12704"/>
    </source>
</evidence>
<feature type="transmembrane region" description="Helical" evidence="7">
    <location>
        <begin position="277"/>
        <end position="303"/>
    </location>
</feature>
<evidence type="ECO:0000313" key="10">
    <source>
        <dbReference type="EMBL" id="HIT38437.1"/>
    </source>
</evidence>
<dbReference type="InterPro" id="IPR051447">
    <property type="entry name" value="Lipoprotein-release_system"/>
</dbReference>
<evidence type="ECO:0000256" key="4">
    <source>
        <dbReference type="ARBA" id="ARBA00022692"/>
    </source>
</evidence>
<dbReference type="PANTHER" id="PTHR30489:SF0">
    <property type="entry name" value="LIPOPROTEIN-RELEASING SYSTEM TRANSMEMBRANE PROTEIN LOLE"/>
    <property type="match status" value="1"/>
</dbReference>
<keyword evidence="6 7" id="KW-0472">Membrane</keyword>
<evidence type="ECO:0000256" key="5">
    <source>
        <dbReference type="ARBA" id="ARBA00022989"/>
    </source>
</evidence>